<dbReference type="NCBIfam" id="TIGR00413">
    <property type="entry name" value="rlpA"/>
    <property type="match status" value="1"/>
</dbReference>
<feature type="chain" id="PRO_5023502847" description="Probable endolytic peptidoglycan transglycosylase RlpA" evidence="5">
    <location>
        <begin position="22"/>
        <end position="124"/>
    </location>
</feature>
<name>A0A5C6M0F3_9BACT</name>
<keyword evidence="1 3" id="KW-0456">Lyase</keyword>
<comment type="similarity">
    <text evidence="3 4">Belongs to the RlpA family.</text>
</comment>
<keyword evidence="3" id="KW-0472">Membrane</keyword>
<keyword evidence="3" id="KW-1003">Cell membrane</keyword>
<comment type="caution">
    <text evidence="7">The sequence shown here is derived from an EMBL/GenBank/DDBJ whole genome shotgun (WGS) entry which is preliminary data.</text>
</comment>
<comment type="function">
    <text evidence="3">Lytic transglycosylase with a strong preference for naked glycan strands that lack stem peptides.</text>
</comment>
<dbReference type="Pfam" id="PF03330">
    <property type="entry name" value="DPBB_1"/>
    <property type="match status" value="1"/>
</dbReference>
<feature type="signal peptide" evidence="5">
    <location>
        <begin position="1"/>
        <end position="21"/>
    </location>
</feature>
<dbReference type="Proteomes" id="UP000318815">
    <property type="component" value="Unassembled WGS sequence"/>
</dbReference>
<dbReference type="AlphaFoldDB" id="A0A5C6M0F3"/>
<dbReference type="GO" id="GO:0000270">
    <property type="term" value="P:peptidoglycan metabolic process"/>
    <property type="evidence" value="ECO:0007669"/>
    <property type="project" value="UniProtKB-UniRule"/>
</dbReference>
<keyword evidence="3" id="KW-0564">Palmitate</keyword>
<accession>A0A5C6M0F3</accession>
<evidence type="ECO:0000256" key="4">
    <source>
        <dbReference type="RuleBase" id="RU003495"/>
    </source>
</evidence>
<reference evidence="7 8" key="1">
    <citation type="submission" date="2019-08" db="EMBL/GenBank/DDBJ databases">
        <title>Whole genome sequencing of chitin degrading bacteria Chitinophaga pinensis YS16.</title>
        <authorList>
            <person name="Singh R.P."/>
            <person name="Manchanda G."/>
            <person name="Maurya I.K."/>
            <person name="Joshi N.K."/>
            <person name="Srivastava A.K."/>
        </authorList>
    </citation>
    <scope>NUCLEOTIDE SEQUENCE [LARGE SCALE GENOMIC DNA]</scope>
    <source>
        <strain evidence="7 8">YS-16</strain>
    </source>
</reference>
<sequence>MMTMKYTRNTMLLLSALFLLASCSRKITETGKASYYADKFEGRKTASGEVFKQGGLTAAHRTLPFGTKVTVINVANGRSVKVRINDRGPFAEGRVIDLSKKAAKRIGMLTTGVAPVEIKYKKKK</sequence>
<keyword evidence="8" id="KW-1185">Reference proteome</keyword>
<dbReference type="GO" id="GO:0008932">
    <property type="term" value="F:lytic endotransglycosylase activity"/>
    <property type="evidence" value="ECO:0007669"/>
    <property type="project" value="UniProtKB-UniRule"/>
</dbReference>
<keyword evidence="3" id="KW-0449">Lipoprotein</keyword>
<dbReference type="OrthoDB" id="9779128at2"/>
<evidence type="ECO:0000256" key="1">
    <source>
        <dbReference type="ARBA" id="ARBA00023239"/>
    </source>
</evidence>
<dbReference type="GO" id="GO:0071555">
    <property type="term" value="P:cell wall organization"/>
    <property type="evidence" value="ECO:0007669"/>
    <property type="project" value="UniProtKB-KW"/>
</dbReference>
<keyword evidence="2 3" id="KW-0961">Cell wall biogenesis/degradation</keyword>
<evidence type="ECO:0000256" key="2">
    <source>
        <dbReference type="ARBA" id="ARBA00023316"/>
    </source>
</evidence>
<dbReference type="InterPro" id="IPR012997">
    <property type="entry name" value="RplA"/>
</dbReference>
<dbReference type="Gene3D" id="2.40.40.10">
    <property type="entry name" value="RlpA-like domain"/>
    <property type="match status" value="1"/>
</dbReference>
<comment type="subcellular location">
    <subcellularLocation>
        <location evidence="3">Cell membrane</location>
        <topology evidence="3">Lipid-anchor</topology>
    </subcellularLocation>
</comment>
<dbReference type="PROSITE" id="PS51257">
    <property type="entry name" value="PROKAR_LIPOPROTEIN"/>
    <property type="match status" value="1"/>
</dbReference>
<dbReference type="EC" id="4.2.2.-" evidence="3"/>
<dbReference type="HAMAP" id="MF_02071">
    <property type="entry name" value="RlpA"/>
    <property type="match status" value="1"/>
</dbReference>
<evidence type="ECO:0000313" key="8">
    <source>
        <dbReference type="Proteomes" id="UP000318815"/>
    </source>
</evidence>
<dbReference type="EMBL" id="VOHS01000001">
    <property type="protein sequence ID" value="TWW02367.1"/>
    <property type="molecule type" value="Genomic_DNA"/>
</dbReference>
<dbReference type="InterPro" id="IPR009009">
    <property type="entry name" value="RlpA-like_DPBB"/>
</dbReference>
<evidence type="ECO:0000256" key="3">
    <source>
        <dbReference type="HAMAP-Rule" id="MF_02071"/>
    </source>
</evidence>
<evidence type="ECO:0000313" key="7">
    <source>
        <dbReference type="EMBL" id="TWW02367.1"/>
    </source>
</evidence>
<dbReference type="PANTHER" id="PTHR34183:SF1">
    <property type="entry name" value="ENDOLYTIC PEPTIDOGLYCAN TRANSGLYCOSYLASE RLPA"/>
    <property type="match status" value="1"/>
</dbReference>
<protein>
    <recommendedName>
        <fullName evidence="3">Probable endolytic peptidoglycan transglycosylase RlpA</fullName>
        <ecNumber evidence="3">4.2.2.-</ecNumber>
    </recommendedName>
</protein>
<feature type="domain" description="RlpA-like protein double-psi beta-barrel" evidence="6">
    <location>
        <begin position="28"/>
        <end position="118"/>
    </location>
</feature>
<proteinExistence type="inferred from homology"/>
<gene>
    <name evidence="3" type="primary">rlpA</name>
    <name evidence="7" type="ORF">FEF09_00740</name>
</gene>
<dbReference type="PANTHER" id="PTHR34183">
    <property type="entry name" value="ENDOLYTIC PEPTIDOGLYCAN TRANSGLYCOSYLASE RLPA"/>
    <property type="match status" value="1"/>
</dbReference>
<evidence type="ECO:0000259" key="6">
    <source>
        <dbReference type="Pfam" id="PF03330"/>
    </source>
</evidence>
<dbReference type="SUPFAM" id="SSF50685">
    <property type="entry name" value="Barwin-like endoglucanases"/>
    <property type="match status" value="1"/>
</dbReference>
<keyword evidence="5" id="KW-0732">Signal</keyword>
<evidence type="ECO:0000256" key="5">
    <source>
        <dbReference type="SAM" id="SignalP"/>
    </source>
</evidence>
<dbReference type="GO" id="GO:0005886">
    <property type="term" value="C:plasma membrane"/>
    <property type="evidence" value="ECO:0007669"/>
    <property type="project" value="UniProtKB-SubCell"/>
</dbReference>
<dbReference type="InterPro" id="IPR034718">
    <property type="entry name" value="RlpA"/>
</dbReference>
<organism evidence="7 8">
    <name type="scientific">Chitinophaga pinensis</name>
    <dbReference type="NCBI Taxonomy" id="79329"/>
    <lineage>
        <taxon>Bacteria</taxon>
        <taxon>Pseudomonadati</taxon>
        <taxon>Bacteroidota</taxon>
        <taxon>Chitinophagia</taxon>
        <taxon>Chitinophagales</taxon>
        <taxon>Chitinophagaceae</taxon>
        <taxon>Chitinophaga</taxon>
    </lineage>
</organism>
<dbReference type="InterPro" id="IPR036908">
    <property type="entry name" value="RlpA-like_sf"/>
</dbReference>
<dbReference type="CDD" id="cd22268">
    <property type="entry name" value="DPBB_RlpA-like"/>
    <property type="match status" value="1"/>
</dbReference>